<dbReference type="InParanoid" id="A0A507ANZ0"/>
<protein>
    <submittedName>
        <fullName evidence="2">Uncharacterized protein</fullName>
    </submittedName>
</protein>
<keyword evidence="1" id="KW-0732">Signal</keyword>
<comment type="caution">
    <text evidence="2">The sequence shown here is derived from an EMBL/GenBank/DDBJ whole genome shotgun (WGS) entry which is preliminary data.</text>
</comment>
<evidence type="ECO:0000256" key="1">
    <source>
        <dbReference type="SAM" id="SignalP"/>
    </source>
</evidence>
<gene>
    <name evidence="2" type="ORF">E0L32_000752</name>
</gene>
<evidence type="ECO:0000313" key="2">
    <source>
        <dbReference type="EMBL" id="TPX12575.1"/>
    </source>
</evidence>
<dbReference type="AlphaFoldDB" id="A0A507ANZ0"/>
<dbReference type="RefSeq" id="XP_030994286.1">
    <property type="nucleotide sequence ID" value="XM_031142277.1"/>
</dbReference>
<dbReference type="OrthoDB" id="4773720at2759"/>
<accession>A0A507ANZ0</accession>
<reference evidence="2 3" key="1">
    <citation type="submission" date="2019-06" db="EMBL/GenBank/DDBJ databases">
        <title>Draft genome sequence of the filamentous fungus Phialemoniopsis curvata isolated from diesel fuel.</title>
        <authorList>
            <person name="Varaljay V.A."/>
            <person name="Lyon W.J."/>
            <person name="Crouch A.L."/>
            <person name="Drake C.E."/>
            <person name="Hollomon J.M."/>
            <person name="Nadeau L.J."/>
            <person name="Nunn H.S."/>
            <person name="Stevenson B.S."/>
            <person name="Bojanowski C.L."/>
            <person name="Crookes-Goodson W.J."/>
        </authorList>
    </citation>
    <scope>NUCLEOTIDE SEQUENCE [LARGE SCALE GENOMIC DNA]</scope>
    <source>
        <strain evidence="2 3">D216</strain>
    </source>
</reference>
<dbReference type="Proteomes" id="UP000319257">
    <property type="component" value="Unassembled WGS sequence"/>
</dbReference>
<dbReference type="GeneID" id="41968199"/>
<keyword evidence="3" id="KW-1185">Reference proteome</keyword>
<organism evidence="2 3">
    <name type="scientific">Thyridium curvatum</name>
    <dbReference type="NCBI Taxonomy" id="1093900"/>
    <lineage>
        <taxon>Eukaryota</taxon>
        <taxon>Fungi</taxon>
        <taxon>Dikarya</taxon>
        <taxon>Ascomycota</taxon>
        <taxon>Pezizomycotina</taxon>
        <taxon>Sordariomycetes</taxon>
        <taxon>Sordariomycetidae</taxon>
        <taxon>Thyridiales</taxon>
        <taxon>Thyridiaceae</taxon>
        <taxon>Thyridium</taxon>
    </lineage>
</organism>
<evidence type="ECO:0000313" key="3">
    <source>
        <dbReference type="Proteomes" id="UP000319257"/>
    </source>
</evidence>
<sequence>MAHLKFITIAISALFTGSLAAAVPDPAVAIIPTPPPAKDTHCPTVTSTGSVCSTCAVPKCLAWSTISNPCDCARTVPTVTVDFPCRSDGKHCGAGCLTMYKSATSTSTCNDVPIPTPPSPKTTVTTTETAASCTTTVTANIYETAKCTKGCVSDFCIVDCITCYSAVWLFEAQYRHFDVYPSLPGVDTVYSVLHGMAVYY</sequence>
<name>A0A507ANZ0_9PEZI</name>
<proteinExistence type="predicted"/>
<feature type="chain" id="PRO_5021397489" evidence="1">
    <location>
        <begin position="21"/>
        <end position="200"/>
    </location>
</feature>
<feature type="signal peptide" evidence="1">
    <location>
        <begin position="1"/>
        <end position="20"/>
    </location>
</feature>
<dbReference type="EMBL" id="SKBQ01000003">
    <property type="protein sequence ID" value="TPX12575.1"/>
    <property type="molecule type" value="Genomic_DNA"/>
</dbReference>